<comment type="subcellular location">
    <subcellularLocation>
        <location evidence="8">Cytoplasm</location>
    </subcellularLocation>
</comment>
<comment type="similarity">
    <text evidence="1 8 9">Belongs to the class-I aminoacyl-tRNA synthetase family.</text>
</comment>
<organism evidence="10 11">
    <name type="scientific">Candidatus Buchananbacteria bacterium RIFCSPHIGHO2_01_FULL_39_14</name>
    <dbReference type="NCBI Taxonomy" id="1797532"/>
    <lineage>
        <taxon>Bacteria</taxon>
        <taxon>Candidatus Buchananiibacteriota</taxon>
    </lineage>
</organism>
<dbReference type="SUPFAM" id="SSF52374">
    <property type="entry name" value="Nucleotidylyl transferase"/>
    <property type="match status" value="1"/>
</dbReference>
<evidence type="ECO:0000256" key="9">
    <source>
        <dbReference type="RuleBase" id="RU363036"/>
    </source>
</evidence>
<dbReference type="Pfam" id="PF00579">
    <property type="entry name" value="tRNA-synt_1b"/>
    <property type="match status" value="1"/>
</dbReference>
<dbReference type="InterPro" id="IPR050203">
    <property type="entry name" value="Trp-tRNA_synthetase"/>
</dbReference>
<feature type="binding site" evidence="8">
    <location>
        <begin position="19"/>
        <end position="20"/>
    </location>
    <ligand>
        <name>ATP</name>
        <dbReference type="ChEBI" id="CHEBI:30616"/>
    </ligand>
</feature>
<keyword evidence="5 8" id="KW-0648">Protein biosynthesis</keyword>
<evidence type="ECO:0000256" key="6">
    <source>
        <dbReference type="ARBA" id="ARBA00023146"/>
    </source>
</evidence>
<name>A0A1G1XV75_9BACT</name>
<dbReference type="GO" id="GO:0005524">
    <property type="term" value="F:ATP binding"/>
    <property type="evidence" value="ECO:0007669"/>
    <property type="project" value="UniProtKB-UniRule"/>
</dbReference>
<dbReference type="PANTHER" id="PTHR43766">
    <property type="entry name" value="TRYPTOPHAN--TRNA LIGASE, MITOCHONDRIAL"/>
    <property type="match status" value="1"/>
</dbReference>
<dbReference type="STRING" id="1797532.A2729_01050"/>
<keyword evidence="3 8" id="KW-0547">Nucleotide-binding</keyword>
<feature type="short sequence motif" description="'HIGH' region" evidence="8">
    <location>
        <begin position="12"/>
        <end position="20"/>
    </location>
</feature>
<dbReference type="EC" id="6.1.1.2" evidence="8"/>
<feature type="binding site" evidence="8">
    <location>
        <begin position="11"/>
        <end position="13"/>
    </location>
    <ligand>
        <name>ATP</name>
        <dbReference type="ChEBI" id="CHEBI:30616"/>
    </ligand>
</feature>
<evidence type="ECO:0000256" key="7">
    <source>
        <dbReference type="ARBA" id="ARBA00049929"/>
    </source>
</evidence>
<comment type="subunit">
    <text evidence="8">Homodimer.</text>
</comment>
<proteinExistence type="inferred from homology"/>
<dbReference type="CDD" id="cd00806">
    <property type="entry name" value="TrpRS_core"/>
    <property type="match status" value="1"/>
</dbReference>
<dbReference type="GO" id="GO:0006436">
    <property type="term" value="P:tryptophanyl-tRNA aminoacylation"/>
    <property type="evidence" value="ECO:0007669"/>
    <property type="project" value="UniProtKB-UniRule"/>
</dbReference>
<dbReference type="NCBIfam" id="TIGR00233">
    <property type="entry name" value="trpS"/>
    <property type="match status" value="1"/>
</dbReference>
<dbReference type="PROSITE" id="PS00178">
    <property type="entry name" value="AA_TRNA_LIGASE_I"/>
    <property type="match status" value="1"/>
</dbReference>
<evidence type="ECO:0000256" key="3">
    <source>
        <dbReference type="ARBA" id="ARBA00022741"/>
    </source>
</evidence>
<reference evidence="10 11" key="1">
    <citation type="journal article" date="2016" name="Nat. Commun.">
        <title>Thousands of microbial genomes shed light on interconnected biogeochemical processes in an aquifer system.</title>
        <authorList>
            <person name="Anantharaman K."/>
            <person name="Brown C.T."/>
            <person name="Hug L.A."/>
            <person name="Sharon I."/>
            <person name="Castelle C.J."/>
            <person name="Probst A.J."/>
            <person name="Thomas B.C."/>
            <person name="Singh A."/>
            <person name="Wilkins M.J."/>
            <person name="Karaoz U."/>
            <person name="Brodie E.L."/>
            <person name="Williams K.H."/>
            <person name="Hubbard S.S."/>
            <person name="Banfield J.F."/>
        </authorList>
    </citation>
    <scope>NUCLEOTIDE SEQUENCE [LARGE SCALE GENOMIC DNA]</scope>
</reference>
<evidence type="ECO:0000256" key="1">
    <source>
        <dbReference type="ARBA" id="ARBA00005594"/>
    </source>
</evidence>
<keyword evidence="8" id="KW-0963">Cytoplasm</keyword>
<keyword evidence="6 8" id="KW-0030">Aminoacyl-tRNA synthetase</keyword>
<evidence type="ECO:0000256" key="8">
    <source>
        <dbReference type="HAMAP-Rule" id="MF_00140"/>
    </source>
</evidence>
<gene>
    <name evidence="8" type="primary">trpS</name>
    <name evidence="10" type="ORF">A2729_01050</name>
</gene>
<sequence length="322" mass="36483">MTKEIILSGIQPTGKLHIGNYLGALKNFVELQKANDCYFFIADYHSITENYDSKTKPQQVIELAKDFLAAGLTPKKSVIFVQSHIPEHLELAWIFSCLVPISYLERMTQYKDKAARQKENINAGLFTYPVLQAADILIYKTTSVPVGQDQDQHLELTREIVRLFNNRFGQTFILPKTLHTPSPKIMSLLEPSKKMSKSLGEAHCLYLDDKPEIIRQKLAKAVTDTGDGKSQGAKNLLDLVEIFSPKKTFAKFSRDAKTGTLKYSELKQRLAEDIIQYFADFRQKKSQISDEQVKKILAIGAKKAKKITEKTLTEVRKKIGIS</sequence>
<accession>A0A1G1XV75</accession>
<evidence type="ECO:0000313" key="11">
    <source>
        <dbReference type="Proteomes" id="UP000178930"/>
    </source>
</evidence>
<dbReference type="Proteomes" id="UP000178930">
    <property type="component" value="Unassembled WGS sequence"/>
</dbReference>
<keyword evidence="2 8" id="KW-0436">Ligase</keyword>
<protein>
    <recommendedName>
        <fullName evidence="8">Tryptophan--tRNA ligase</fullName>
        <ecNumber evidence="8">6.1.1.2</ecNumber>
    </recommendedName>
    <alternativeName>
        <fullName evidence="8">Tryptophanyl-tRNA synthetase</fullName>
        <shortName evidence="8">TrpRS</shortName>
    </alternativeName>
</protein>
<dbReference type="PANTHER" id="PTHR43766:SF1">
    <property type="entry name" value="TRYPTOPHAN--TRNA LIGASE, MITOCHONDRIAL"/>
    <property type="match status" value="1"/>
</dbReference>
<evidence type="ECO:0000313" key="10">
    <source>
        <dbReference type="EMBL" id="OGY43891.1"/>
    </source>
</evidence>
<dbReference type="InterPro" id="IPR024109">
    <property type="entry name" value="Trp-tRNA-ligase_bac-type"/>
</dbReference>
<feature type="binding site" evidence="8">
    <location>
        <position position="185"/>
    </location>
    <ligand>
        <name>ATP</name>
        <dbReference type="ChEBI" id="CHEBI:30616"/>
    </ligand>
</feature>
<feature type="short sequence motif" description="'KMSKS' region" evidence="8">
    <location>
        <begin position="194"/>
        <end position="198"/>
    </location>
</feature>
<keyword evidence="4 8" id="KW-0067">ATP-binding</keyword>
<evidence type="ECO:0000256" key="4">
    <source>
        <dbReference type="ARBA" id="ARBA00022840"/>
    </source>
</evidence>
<dbReference type="AlphaFoldDB" id="A0A1G1XV75"/>
<dbReference type="GO" id="GO:0004830">
    <property type="term" value="F:tryptophan-tRNA ligase activity"/>
    <property type="evidence" value="ECO:0007669"/>
    <property type="project" value="UniProtKB-UniRule"/>
</dbReference>
<dbReference type="Gene3D" id="3.40.50.620">
    <property type="entry name" value="HUPs"/>
    <property type="match status" value="1"/>
</dbReference>
<evidence type="ECO:0000256" key="5">
    <source>
        <dbReference type="ARBA" id="ARBA00022917"/>
    </source>
</evidence>
<dbReference type="Gene3D" id="1.10.240.10">
    <property type="entry name" value="Tyrosyl-Transfer RNA Synthetase"/>
    <property type="match status" value="1"/>
</dbReference>
<dbReference type="EMBL" id="MHIB01000027">
    <property type="protein sequence ID" value="OGY43891.1"/>
    <property type="molecule type" value="Genomic_DNA"/>
</dbReference>
<comment type="caution">
    <text evidence="10">The sequence shown here is derived from an EMBL/GenBank/DDBJ whole genome shotgun (WGS) entry which is preliminary data.</text>
</comment>
<evidence type="ECO:0000256" key="2">
    <source>
        <dbReference type="ARBA" id="ARBA00022598"/>
    </source>
</evidence>
<comment type="catalytic activity">
    <reaction evidence="7 8">
        <text>tRNA(Trp) + L-tryptophan + ATP = L-tryptophyl-tRNA(Trp) + AMP + diphosphate + H(+)</text>
        <dbReference type="Rhea" id="RHEA:24080"/>
        <dbReference type="Rhea" id="RHEA-COMP:9671"/>
        <dbReference type="Rhea" id="RHEA-COMP:9705"/>
        <dbReference type="ChEBI" id="CHEBI:15378"/>
        <dbReference type="ChEBI" id="CHEBI:30616"/>
        <dbReference type="ChEBI" id="CHEBI:33019"/>
        <dbReference type="ChEBI" id="CHEBI:57912"/>
        <dbReference type="ChEBI" id="CHEBI:78442"/>
        <dbReference type="ChEBI" id="CHEBI:78535"/>
        <dbReference type="ChEBI" id="CHEBI:456215"/>
        <dbReference type="EC" id="6.1.1.2"/>
    </reaction>
</comment>
<dbReference type="InterPro" id="IPR001412">
    <property type="entry name" value="aa-tRNA-synth_I_CS"/>
</dbReference>
<feature type="binding site" evidence="8">
    <location>
        <begin position="194"/>
        <end position="198"/>
    </location>
    <ligand>
        <name>ATP</name>
        <dbReference type="ChEBI" id="CHEBI:30616"/>
    </ligand>
</feature>
<dbReference type="InterPro" id="IPR002306">
    <property type="entry name" value="Trp-tRNA-ligase"/>
</dbReference>
<dbReference type="PRINTS" id="PR01039">
    <property type="entry name" value="TRNASYNTHTRP"/>
</dbReference>
<dbReference type="GO" id="GO:0005829">
    <property type="term" value="C:cytosol"/>
    <property type="evidence" value="ECO:0007669"/>
    <property type="project" value="TreeGrafter"/>
</dbReference>
<feature type="binding site" evidence="8">
    <location>
        <begin position="147"/>
        <end position="149"/>
    </location>
    <ligand>
        <name>ATP</name>
        <dbReference type="ChEBI" id="CHEBI:30616"/>
    </ligand>
</feature>
<dbReference type="InterPro" id="IPR014729">
    <property type="entry name" value="Rossmann-like_a/b/a_fold"/>
</dbReference>
<comment type="function">
    <text evidence="8">Catalyzes the attachment of tryptophan to tRNA(Trp).</text>
</comment>
<dbReference type="HAMAP" id="MF_00140_B">
    <property type="entry name" value="Trp_tRNA_synth_B"/>
    <property type="match status" value="1"/>
</dbReference>
<feature type="binding site" evidence="8">
    <location>
        <position position="135"/>
    </location>
    <ligand>
        <name>L-tryptophan</name>
        <dbReference type="ChEBI" id="CHEBI:57912"/>
    </ligand>
</feature>
<dbReference type="InterPro" id="IPR002305">
    <property type="entry name" value="aa-tRNA-synth_Ic"/>
</dbReference>